<evidence type="ECO:0000259" key="1">
    <source>
        <dbReference type="PROSITE" id="PS50943"/>
    </source>
</evidence>
<feature type="domain" description="HTH cro/C1-type" evidence="1">
    <location>
        <begin position="18"/>
        <end position="72"/>
    </location>
</feature>
<accession>A0ABT2GBE9</accession>
<evidence type="ECO:0000313" key="3">
    <source>
        <dbReference type="Proteomes" id="UP001165580"/>
    </source>
</evidence>
<dbReference type="SMART" id="SM00530">
    <property type="entry name" value="HTH_XRE"/>
    <property type="match status" value="1"/>
</dbReference>
<name>A0ABT2GBE9_9MICO</name>
<dbReference type="Pfam" id="PF01381">
    <property type="entry name" value="HTH_3"/>
    <property type="match status" value="1"/>
</dbReference>
<dbReference type="CDD" id="cd00093">
    <property type="entry name" value="HTH_XRE"/>
    <property type="match status" value="1"/>
</dbReference>
<protein>
    <submittedName>
        <fullName evidence="2">Helix-turn-helix domain-containing protein</fullName>
    </submittedName>
</protein>
<dbReference type="Gene3D" id="1.10.260.40">
    <property type="entry name" value="lambda repressor-like DNA-binding domains"/>
    <property type="match status" value="1"/>
</dbReference>
<dbReference type="EMBL" id="JANTEZ010000001">
    <property type="protein sequence ID" value="MCS5713534.1"/>
    <property type="molecule type" value="Genomic_DNA"/>
</dbReference>
<dbReference type="RefSeq" id="WP_259485064.1">
    <property type="nucleotide sequence ID" value="NZ_JANTEZ010000001.1"/>
</dbReference>
<gene>
    <name evidence="2" type="ORF">NVV95_03080</name>
</gene>
<evidence type="ECO:0000313" key="2">
    <source>
        <dbReference type="EMBL" id="MCS5713534.1"/>
    </source>
</evidence>
<dbReference type="InterPro" id="IPR010982">
    <property type="entry name" value="Lambda_DNA-bd_dom_sf"/>
</dbReference>
<dbReference type="InterPro" id="IPR001387">
    <property type="entry name" value="Cro/C1-type_HTH"/>
</dbReference>
<proteinExistence type="predicted"/>
<dbReference type="PROSITE" id="PS50943">
    <property type="entry name" value="HTH_CROC1"/>
    <property type="match status" value="1"/>
</dbReference>
<dbReference type="SUPFAM" id="SSF47413">
    <property type="entry name" value="lambda repressor-like DNA-binding domains"/>
    <property type="match status" value="1"/>
</dbReference>
<organism evidence="2 3">
    <name type="scientific">Herbiconiux gentiana</name>
    <dbReference type="NCBI Taxonomy" id="2970912"/>
    <lineage>
        <taxon>Bacteria</taxon>
        <taxon>Bacillati</taxon>
        <taxon>Actinomycetota</taxon>
        <taxon>Actinomycetes</taxon>
        <taxon>Micrococcales</taxon>
        <taxon>Microbacteriaceae</taxon>
        <taxon>Herbiconiux</taxon>
    </lineage>
</organism>
<sequence length="81" mass="8439">MTAYTARLRAPADFGLALQQARLARGMSQSALAQELGVTQSTVSAMESGSSTIYLRRLLAMADATGIELSASWEVSDAAGS</sequence>
<keyword evidence="3" id="KW-1185">Reference proteome</keyword>
<comment type="caution">
    <text evidence="2">The sequence shown here is derived from an EMBL/GenBank/DDBJ whole genome shotgun (WGS) entry which is preliminary data.</text>
</comment>
<dbReference type="Proteomes" id="UP001165580">
    <property type="component" value="Unassembled WGS sequence"/>
</dbReference>
<reference evidence="2" key="1">
    <citation type="submission" date="2022-08" db="EMBL/GenBank/DDBJ databases">
        <authorList>
            <person name="Deng Y."/>
            <person name="Han X.-F."/>
            <person name="Zhang Y.-Q."/>
        </authorList>
    </citation>
    <scope>NUCLEOTIDE SEQUENCE</scope>
    <source>
        <strain evidence="2">CPCC 205716</strain>
    </source>
</reference>